<evidence type="ECO:0000256" key="2">
    <source>
        <dbReference type="ARBA" id="ARBA00022448"/>
    </source>
</evidence>
<evidence type="ECO:0008006" key="10">
    <source>
        <dbReference type="Google" id="ProtNLM"/>
    </source>
</evidence>
<proteinExistence type="predicted"/>
<keyword evidence="3" id="KW-1003">Cell membrane</keyword>
<dbReference type="EMBL" id="AAQJ02000001">
    <property type="protein sequence ID" value="EDP46743.1"/>
    <property type="molecule type" value="Genomic_DNA"/>
</dbReference>
<dbReference type="STRING" id="59196.RICGR_1204"/>
<evidence type="ECO:0000256" key="6">
    <source>
        <dbReference type="ARBA" id="ARBA00023136"/>
    </source>
</evidence>
<feature type="transmembrane region" description="Helical" evidence="7">
    <location>
        <begin position="21"/>
        <end position="37"/>
    </location>
</feature>
<dbReference type="Pfam" id="PF04632">
    <property type="entry name" value="FUSC"/>
    <property type="match status" value="1"/>
</dbReference>
<dbReference type="PANTHER" id="PTHR30509">
    <property type="entry name" value="P-HYDROXYBENZOIC ACID EFFLUX PUMP SUBUNIT-RELATED"/>
    <property type="match status" value="1"/>
</dbReference>
<dbReference type="GO" id="GO:0022857">
    <property type="term" value="F:transmembrane transporter activity"/>
    <property type="evidence" value="ECO:0007669"/>
    <property type="project" value="InterPro"/>
</dbReference>
<evidence type="ECO:0000313" key="8">
    <source>
        <dbReference type="EMBL" id="EDP46743.1"/>
    </source>
</evidence>
<feature type="transmembrane region" description="Helical" evidence="7">
    <location>
        <begin position="145"/>
        <end position="163"/>
    </location>
</feature>
<evidence type="ECO:0000256" key="7">
    <source>
        <dbReference type="SAM" id="Phobius"/>
    </source>
</evidence>
<accession>A8PP53</accession>
<dbReference type="AlphaFoldDB" id="A8PP53"/>
<organism evidence="8 9">
    <name type="scientific">Rickettsiella grylli</name>
    <dbReference type="NCBI Taxonomy" id="59196"/>
    <lineage>
        <taxon>Bacteria</taxon>
        <taxon>Pseudomonadati</taxon>
        <taxon>Pseudomonadota</taxon>
        <taxon>Gammaproteobacteria</taxon>
        <taxon>Legionellales</taxon>
        <taxon>Coxiellaceae</taxon>
        <taxon>Rickettsiella</taxon>
    </lineage>
</organism>
<comment type="subcellular location">
    <subcellularLocation>
        <location evidence="1">Cell membrane</location>
        <topology evidence="1">Multi-pass membrane protein</topology>
    </subcellularLocation>
</comment>
<dbReference type="RefSeq" id="WP_006035714.1">
    <property type="nucleotide sequence ID" value="NZ_AAQJ02000001.1"/>
</dbReference>
<evidence type="ECO:0000256" key="3">
    <source>
        <dbReference type="ARBA" id="ARBA00022475"/>
    </source>
</evidence>
<reference evidence="8" key="2">
    <citation type="submission" date="2007-10" db="EMBL/GenBank/DDBJ databases">
        <authorList>
            <person name="Myers G.S."/>
        </authorList>
    </citation>
    <scope>NUCLEOTIDE SEQUENCE [LARGE SCALE GENOMIC DNA]</scope>
</reference>
<dbReference type="GO" id="GO:0005886">
    <property type="term" value="C:plasma membrane"/>
    <property type="evidence" value="ECO:0007669"/>
    <property type="project" value="UniProtKB-SubCell"/>
</dbReference>
<evidence type="ECO:0000256" key="5">
    <source>
        <dbReference type="ARBA" id="ARBA00022989"/>
    </source>
</evidence>
<gene>
    <name evidence="8" type="ORF">RICGR_1204</name>
</gene>
<dbReference type="PANTHER" id="PTHR30509:SF9">
    <property type="entry name" value="MULTIDRUG RESISTANCE PROTEIN MDTO"/>
    <property type="match status" value="1"/>
</dbReference>
<evidence type="ECO:0000256" key="1">
    <source>
        <dbReference type="ARBA" id="ARBA00004651"/>
    </source>
</evidence>
<keyword evidence="5 7" id="KW-1133">Transmembrane helix</keyword>
<sequence length="360" mass="42016">MPFKSPFQLYKLDHDRVIHSLKTAIALLFGLLISYLFKLPLQGRWVIITILVVMCAQSRVGAILQKSYMRFLGTIIGASVASLTLWLVYPNVILTILILCISTAVFSYIADSPSTWSEAGPLGAVTLAIILISQNPNFYTVISRFLEINLGIVIALLVSRFIWPLHSHKKFRYILIDTLQRLKSLAQQLEEFLPTNSDKNEKTYEFFENKILNNITIQKKLFQEVMRESFGRSHLNQVFKNVLNAEREILRCITLMRNALMNFSDQNILIFNQHKEIQKIYQLIQDFFKENMDRLQGRENKQFTEEENFLNLKNLKQKVRSHFQLLEINQSDQFAIDLFIFSADRLLVQLYTLLRLIKKM</sequence>
<comment type="caution">
    <text evidence="8">The sequence shown here is derived from an EMBL/GenBank/DDBJ whole genome shotgun (WGS) entry which is preliminary data.</text>
</comment>
<keyword evidence="4 7" id="KW-0812">Transmembrane</keyword>
<name>A8PP53_9COXI</name>
<keyword evidence="6 7" id="KW-0472">Membrane</keyword>
<protein>
    <recommendedName>
        <fullName evidence="10">FUSC family protein</fullName>
    </recommendedName>
</protein>
<dbReference type="Proteomes" id="UP000054075">
    <property type="component" value="Unassembled WGS sequence"/>
</dbReference>
<evidence type="ECO:0000256" key="4">
    <source>
        <dbReference type="ARBA" id="ARBA00022692"/>
    </source>
</evidence>
<feature type="transmembrane region" description="Helical" evidence="7">
    <location>
        <begin position="43"/>
        <end position="61"/>
    </location>
</feature>
<dbReference type="eggNOG" id="COG1289">
    <property type="taxonomic scope" value="Bacteria"/>
</dbReference>
<dbReference type="OrthoDB" id="5603771at2"/>
<keyword evidence="9" id="KW-1185">Reference proteome</keyword>
<evidence type="ECO:0000313" key="9">
    <source>
        <dbReference type="Proteomes" id="UP000054075"/>
    </source>
</evidence>
<reference evidence="8" key="1">
    <citation type="submission" date="2006-04" db="EMBL/GenBank/DDBJ databases">
        <authorList>
            <person name="Seshadri R."/>
            <person name="Federici B.A."/>
        </authorList>
    </citation>
    <scope>NUCLEOTIDE SEQUENCE [LARGE SCALE GENOMIC DNA]</scope>
</reference>
<dbReference type="InterPro" id="IPR006726">
    <property type="entry name" value="PHBA_efflux_AaeB/fusaric-R"/>
</dbReference>
<feature type="transmembrane region" description="Helical" evidence="7">
    <location>
        <begin position="92"/>
        <end position="110"/>
    </location>
</feature>
<keyword evidence="2" id="KW-0813">Transport</keyword>